<keyword evidence="1" id="KW-0812">Transmembrane</keyword>
<evidence type="ECO:0000313" key="3">
    <source>
        <dbReference type="Proteomes" id="UP000231136"/>
    </source>
</evidence>
<comment type="caution">
    <text evidence="2">The sequence shown here is derived from an EMBL/GenBank/DDBJ whole genome shotgun (WGS) entry which is preliminary data.</text>
</comment>
<accession>A0A2H0DT52</accession>
<protein>
    <submittedName>
        <fullName evidence="2">Uncharacterized protein</fullName>
    </submittedName>
</protein>
<reference evidence="2 3" key="1">
    <citation type="submission" date="2017-09" db="EMBL/GenBank/DDBJ databases">
        <title>Depth-based differentiation of microbial function through sediment-hosted aquifers and enrichment of novel symbionts in the deep terrestrial subsurface.</title>
        <authorList>
            <person name="Probst A.J."/>
            <person name="Ladd B."/>
            <person name="Jarett J.K."/>
            <person name="Geller-Mcgrath D.E."/>
            <person name="Sieber C.M."/>
            <person name="Emerson J.B."/>
            <person name="Anantharaman K."/>
            <person name="Thomas B.C."/>
            <person name="Malmstrom R."/>
            <person name="Stieglmeier M."/>
            <person name="Klingl A."/>
            <person name="Woyke T."/>
            <person name="Ryan C.M."/>
            <person name="Banfield J.F."/>
        </authorList>
    </citation>
    <scope>NUCLEOTIDE SEQUENCE [LARGE SCALE GENOMIC DNA]</scope>
    <source>
        <strain evidence="2">CG22_combo_CG10-13_8_21_14_all_43_12</strain>
    </source>
</reference>
<dbReference type="EMBL" id="PCTR01000137">
    <property type="protein sequence ID" value="PIP85353.1"/>
    <property type="molecule type" value="Genomic_DNA"/>
</dbReference>
<gene>
    <name evidence="2" type="ORF">COW83_04740</name>
</gene>
<keyword evidence="1" id="KW-1133">Transmembrane helix</keyword>
<name>A0A2H0DT52_9BACT</name>
<proteinExistence type="predicted"/>
<evidence type="ECO:0000313" key="2">
    <source>
        <dbReference type="EMBL" id="PIP85353.1"/>
    </source>
</evidence>
<sequence>MKNKRLLILLLIIAFLIIGIFIYIQKKHEWKPTEENLTNYEAVYHEFPVQFLRHAFDAYLENDSSKACILQVAVTKSDGKDYGVEGIISGLESFDKDYYKSKFVVATFGDNKEIEGSKDIQIIFKDHPDRIFYAWIGNNPQGEICLLGFNSKNEIDPDKLREMLKSTEPYFSDPNLAI</sequence>
<keyword evidence="1" id="KW-0472">Membrane</keyword>
<dbReference type="AlphaFoldDB" id="A0A2H0DT52"/>
<feature type="transmembrane region" description="Helical" evidence="1">
    <location>
        <begin position="6"/>
        <end position="24"/>
    </location>
</feature>
<evidence type="ECO:0000256" key="1">
    <source>
        <dbReference type="SAM" id="Phobius"/>
    </source>
</evidence>
<dbReference type="Proteomes" id="UP000231136">
    <property type="component" value="Unassembled WGS sequence"/>
</dbReference>
<organism evidence="2 3">
    <name type="scientific">Candidatus Collierbacteria bacterium CG22_combo_CG10-13_8_21_14_all_43_12</name>
    <dbReference type="NCBI Taxonomy" id="1974537"/>
    <lineage>
        <taxon>Bacteria</taxon>
        <taxon>Candidatus Collieribacteriota</taxon>
    </lineage>
</organism>